<dbReference type="GO" id="GO:0033744">
    <property type="term" value="F:L-methionine:thioredoxin-disulfide S-oxidoreductase activity"/>
    <property type="evidence" value="ECO:0007669"/>
    <property type="project" value="RHEA"/>
</dbReference>
<dbReference type="Proteomes" id="UP000054498">
    <property type="component" value="Unassembled WGS sequence"/>
</dbReference>
<dbReference type="STRING" id="145388.A0A0D2J9R3"/>
<dbReference type="HAMAP" id="MF_01401">
    <property type="entry name" value="MsrA"/>
    <property type="match status" value="1"/>
</dbReference>
<dbReference type="OrthoDB" id="77405at2759"/>
<dbReference type="GO" id="GO:0008113">
    <property type="term" value="F:peptide-methionine (S)-S-oxide reductase activity"/>
    <property type="evidence" value="ECO:0007669"/>
    <property type="project" value="UniProtKB-EC"/>
</dbReference>
<dbReference type="PANTHER" id="PTHR42799:SF2">
    <property type="entry name" value="MITOCHONDRIAL PEPTIDE METHIONINE SULFOXIDE REDUCTASE"/>
    <property type="match status" value="1"/>
</dbReference>
<dbReference type="NCBIfam" id="TIGR00401">
    <property type="entry name" value="msrA"/>
    <property type="match status" value="1"/>
</dbReference>
<evidence type="ECO:0000313" key="10">
    <source>
        <dbReference type="Proteomes" id="UP000054498"/>
    </source>
</evidence>
<evidence type="ECO:0000259" key="8">
    <source>
        <dbReference type="Pfam" id="PF01625"/>
    </source>
</evidence>
<evidence type="ECO:0000256" key="7">
    <source>
        <dbReference type="ARBA" id="ARBA00048782"/>
    </source>
</evidence>
<feature type="domain" description="Peptide methionine sulphoxide reductase MsrA" evidence="8">
    <location>
        <begin position="78"/>
        <end position="231"/>
    </location>
</feature>
<evidence type="ECO:0000256" key="5">
    <source>
        <dbReference type="ARBA" id="ARBA00030643"/>
    </source>
</evidence>
<dbReference type="FunFam" id="3.30.1060.10:FF:000002">
    <property type="entry name" value="Peptide methionine sulfoxide reductase"/>
    <property type="match status" value="1"/>
</dbReference>
<dbReference type="Gene3D" id="3.30.1060.10">
    <property type="entry name" value="Peptide methionine sulphoxide reductase MsrA"/>
    <property type="match status" value="1"/>
</dbReference>
<dbReference type="EMBL" id="KK102975">
    <property type="protein sequence ID" value="KIY96497.1"/>
    <property type="molecule type" value="Genomic_DNA"/>
</dbReference>
<sequence length="253" mass="27795">MPKMSKVQRQPPPSAPAGARLRGSLAVSAMFGFNWPWAGSKDGEKKEGKFDSILKAARTARRGCPLAPKEAPPGLKLATFAGGCFWGLELAYQRVPGVVSTSVGYTGGRDDAPTYESVCMGFTGHTEAVQVTYDPKEVTYRKLLDTFFERVDPTTRDRQGSDRGSQYRSAIFAHDEEQRQEAEAKLREVRAALEARAPETRRWLGRGVVTPVEGAGDYYVAESYHQQYLAKGGRFGQAQSAEKGNTDTIRCYG</sequence>
<comment type="similarity">
    <text evidence="1">Belongs to the MsrA Met sulfoxide reductase family.</text>
</comment>
<keyword evidence="10" id="KW-1185">Reference proteome</keyword>
<dbReference type="InterPro" id="IPR050162">
    <property type="entry name" value="MsrA_MetSO_reductase"/>
</dbReference>
<dbReference type="EC" id="1.8.4.11" evidence="2"/>
<keyword evidence="3 9" id="KW-0560">Oxidoreductase</keyword>
<dbReference type="AlphaFoldDB" id="A0A0D2J9R3"/>
<protein>
    <recommendedName>
        <fullName evidence="2">peptide-methionine (S)-S-oxide reductase</fullName>
        <ecNumber evidence="2">1.8.4.11</ecNumber>
    </recommendedName>
    <alternativeName>
        <fullName evidence="5">Peptide-methionine (S)-S-oxide reductase</fullName>
    </alternativeName>
    <alternativeName>
        <fullName evidence="4">Protein-methionine-S-oxide reductase</fullName>
    </alternativeName>
</protein>
<proteinExistence type="inferred from homology"/>
<evidence type="ECO:0000256" key="2">
    <source>
        <dbReference type="ARBA" id="ARBA00012502"/>
    </source>
</evidence>
<evidence type="ECO:0000256" key="4">
    <source>
        <dbReference type="ARBA" id="ARBA00030273"/>
    </source>
</evidence>
<comment type="catalytic activity">
    <reaction evidence="7">
        <text>[thioredoxin]-disulfide + L-methionine + H2O = L-methionine (S)-S-oxide + [thioredoxin]-dithiol</text>
        <dbReference type="Rhea" id="RHEA:19993"/>
        <dbReference type="Rhea" id="RHEA-COMP:10698"/>
        <dbReference type="Rhea" id="RHEA-COMP:10700"/>
        <dbReference type="ChEBI" id="CHEBI:15377"/>
        <dbReference type="ChEBI" id="CHEBI:29950"/>
        <dbReference type="ChEBI" id="CHEBI:50058"/>
        <dbReference type="ChEBI" id="CHEBI:57844"/>
        <dbReference type="ChEBI" id="CHEBI:58772"/>
        <dbReference type="EC" id="1.8.4.11"/>
    </reaction>
</comment>
<evidence type="ECO:0000313" key="9">
    <source>
        <dbReference type="EMBL" id="KIY96497.1"/>
    </source>
</evidence>
<gene>
    <name evidence="9" type="ORF">MNEG_11466</name>
</gene>
<accession>A0A0D2J9R3</accession>
<dbReference type="InterPro" id="IPR036509">
    <property type="entry name" value="Met_Sox_Rdtase_MsrA_sf"/>
</dbReference>
<dbReference type="GO" id="GO:0005737">
    <property type="term" value="C:cytoplasm"/>
    <property type="evidence" value="ECO:0007669"/>
    <property type="project" value="TreeGrafter"/>
</dbReference>
<dbReference type="InterPro" id="IPR002569">
    <property type="entry name" value="Met_Sox_Rdtase_MsrA_dom"/>
</dbReference>
<comment type="catalytic activity">
    <reaction evidence="6">
        <text>L-methionyl-[protein] + [thioredoxin]-disulfide + H2O = L-methionyl-(S)-S-oxide-[protein] + [thioredoxin]-dithiol</text>
        <dbReference type="Rhea" id="RHEA:14217"/>
        <dbReference type="Rhea" id="RHEA-COMP:10698"/>
        <dbReference type="Rhea" id="RHEA-COMP:10700"/>
        <dbReference type="Rhea" id="RHEA-COMP:12313"/>
        <dbReference type="Rhea" id="RHEA-COMP:12315"/>
        <dbReference type="ChEBI" id="CHEBI:15377"/>
        <dbReference type="ChEBI" id="CHEBI:16044"/>
        <dbReference type="ChEBI" id="CHEBI:29950"/>
        <dbReference type="ChEBI" id="CHEBI:44120"/>
        <dbReference type="ChEBI" id="CHEBI:50058"/>
        <dbReference type="EC" id="1.8.4.11"/>
    </reaction>
</comment>
<evidence type="ECO:0000256" key="1">
    <source>
        <dbReference type="ARBA" id="ARBA00005591"/>
    </source>
</evidence>
<dbReference type="RefSeq" id="XP_013895517.1">
    <property type="nucleotide sequence ID" value="XM_014040063.1"/>
</dbReference>
<organism evidence="9 10">
    <name type="scientific">Monoraphidium neglectum</name>
    <dbReference type="NCBI Taxonomy" id="145388"/>
    <lineage>
        <taxon>Eukaryota</taxon>
        <taxon>Viridiplantae</taxon>
        <taxon>Chlorophyta</taxon>
        <taxon>core chlorophytes</taxon>
        <taxon>Chlorophyceae</taxon>
        <taxon>CS clade</taxon>
        <taxon>Sphaeropleales</taxon>
        <taxon>Selenastraceae</taxon>
        <taxon>Monoraphidium</taxon>
    </lineage>
</organism>
<name>A0A0D2J9R3_9CHLO</name>
<dbReference type="GO" id="GO:0034599">
    <property type="term" value="P:cellular response to oxidative stress"/>
    <property type="evidence" value="ECO:0007669"/>
    <property type="project" value="TreeGrafter"/>
</dbReference>
<dbReference type="SUPFAM" id="SSF55068">
    <property type="entry name" value="Peptide methionine sulfoxide reductase"/>
    <property type="match status" value="1"/>
</dbReference>
<evidence type="ECO:0000256" key="3">
    <source>
        <dbReference type="ARBA" id="ARBA00023002"/>
    </source>
</evidence>
<dbReference type="GeneID" id="25728731"/>
<evidence type="ECO:0000256" key="6">
    <source>
        <dbReference type="ARBA" id="ARBA00047806"/>
    </source>
</evidence>
<reference evidence="9 10" key="1">
    <citation type="journal article" date="2013" name="BMC Genomics">
        <title>Reconstruction of the lipid metabolism for the microalga Monoraphidium neglectum from its genome sequence reveals characteristics suitable for biofuel production.</title>
        <authorList>
            <person name="Bogen C."/>
            <person name="Al-Dilaimi A."/>
            <person name="Albersmeier A."/>
            <person name="Wichmann J."/>
            <person name="Grundmann M."/>
            <person name="Rupp O."/>
            <person name="Lauersen K.J."/>
            <person name="Blifernez-Klassen O."/>
            <person name="Kalinowski J."/>
            <person name="Goesmann A."/>
            <person name="Mussgnug J.H."/>
            <person name="Kruse O."/>
        </authorList>
    </citation>
    <scope>NUCLEOTIDE SEQUENCE [LARGE SCALE GENOMIC DNA]</scope>
    <source>
        <strain evidence="9 10">SAG 48.87</strain>
    </source>
</reference>
<dbReference type="Pfam" id="PF01625">
    <property type="entry name" value="PMSR"/>
    <property type="match status" value="1"/>
</dbReference>
<dbReference type="PANTHER" id="PTHR42799">
    <property type="entry name" value="MITOCHONDRIAL PEPTIDE METHIONINE SULFOXIDE REDUCTASE"/>
    <property type="match status" value="1"/>
</dbReference>
<dbReference type="KEGG" id="mng:MNEG_11466"/>